<keyword evidence="3" id="KW-1185">Reference proteome</keyword>
<dbReference type="AlphaFoldDB" id="A0AAV5DLG0"/>
<evidence type="ECO:0000313" key="3">
    <source>
        <dbReference type="Proteomes" id="UP001054889"/>
    </source>
</evidence>
<feature type="region of interest" description="Disordered" evidence="1">
    <location>
        <begin position="39"/>
        <end position="58"/>
    </location>
</feature>
<feature type="compositionally biased region" description="Low complexity" evidence="1">
    <location>
        <begin position="109"/>
        <end position="119"/>
    </location>
</feature>
<gene>
    <name evidence="2" type="primary">ga28869</name>
    <name evidence="2" type="ORF">PR202_ga28869</name>
</gene>
<organism evidence="2 3">
    <name type="scientific">Eleusine coracana subsp. coracana</name>
    <dbReference type="NCBI Taxonomy" id="191504"/>
    <lineage>
        <taxon>Eukaryota</taxon>
        <taxon>Viridiplantae</taxon>
        <taxon>Streptophyta</taxon>
        <taxon>Embryophyta</taxon>
        <taxon>Tracheophyta</taxon>
        <taxon>Spermatophyta</taxon>
        <taxon>Magnoliopsida</taxon>
        <taxon>Liliopsida</taxon>
        <taxon>Poales</taxon>
        <taxon>Poaceae</taxon>
        <taxon>PACMAD clade</taxon>
        <taxon>Chloridoideae</taxon>
        <taxon>Cynodonteae</taxon>
        <taxon>Eleusininae</taxon>
        <taxon>Eleusine</taxon>
    </lineage>
</organism>
<feature type="compositionally biased region" description="Low complexity" evidence="1">
    <location>
        <begin position="48"/>
        <end position="58"/>
    </location>
</feature>
<evidence type="ECO:0000256" key="1">
    <source>
        <dbReference type="SAM" id="MobiDB-lite"/>
    </source>
</evidence>
<name>A0AAV5DLG0_ELECO</name>
<reference evidence="2" key="1">
    <citation type="journal article" date="2018" name="DNA Res.">
        <title>Multiple hybrid de novo genome assembly of finger millet, an orphan allotetraploid crop.</title>
        <authorList>
            <person name="Hatakeyama M."/>
            <person name="Aluri S."/>
            <person name="Balachadran M.T."/>
            <person name="Sivarajan S.R."/>
            <person name="Patrignani A."/>
            <person name="Gruter S."/>
            <person name="Poveda L."/>
            <person name="Shimizu-Inatsugi R."/>
            <person name="Baeten J."/>
            <person name="Francoijs K.J."/>
            <person name="Nataraja K.N."/>
            <person name="Reddy Y.A.N."/>
            <person name="Phadnis S."/>
            <person name="Ravikumar R.L."/>
            <person name="Schlapbach R."/>
            <person name="Sreeman S.M."/>
            <person name="Shimizu K.K."/>
        </authorList>
    </citation>
    <scope>NUCLEOTIDE SEQUENCE</scope>
</reference>
<evidence type="ECO:0000313" key="2">
    <source>
        <dbReference type="EMBL" id="GJN10750.1"/>
    </source>
</evidence>
<feature type="compositionally biased region" description="Low complexity" evidence="1">
    <location>
        <begin position="76"/>
        <end position="96"/>
    </location>
</feature>
<dbReference type="EMBL" id="BQKI01000018">
    <property type="protein sequence ID" value="GJN10750.1"/>
    <property type="molecule type" value="Genomic_DNA"/>
</dbReference>
<proteinExistence type="predicted"/>
<sequence length="177" mass="18710">MGGCRHTAAARPCLTAPLEPCSLAVAAGRHGIAHSPLPPRAAVSLTHPRSSAAAASPARARCRPPRLCIFPPSRAPPRSAAAAPPLLTARPCSPSRSRPRFVVGHHGHASPALQQAPPARAHRPHGPASPRRQEHSPAALVDCRPGRSCSLRRKTKVRDNFVQNERNGQNSNGQNSK</sequence>
<comment type="caution">
    <text evidence="2">The sequence shown here is derived from an EMBL/GenBank/DDBJ whole genome shotgun (WGS) entry which is preliminary data.</text>
</comment>
<reference evidence="2" key="2">
    <citation type="submission" date="2021-12" db="EMBL/GenBank/DDBJ databases">
        <title>Resequencing data analysis of finger millet.</title>
        <authorList>
            <person name="Hatakeyama M."/>
            <person name="Aluri S."/>
            <person name="Balachadran M.T."/>
            <person name="Sivarajan S.R."/>
            <person name="Poveda L."/>
            <person name="Shimizu-Inatsugi R."/>
            <person name="Schlapbach R."/>
            <person name="Sreeman S.M."/>
            <person name="Shimizu K.K."/>
        </authorList>
    </citation>
    <scope>NUCLEOTIDE SEQUENCE</scope>
</reference>
<feature type="compositionally biased region" description="Basic residues" evidence="1">
    <location>
        <begin position="97"/>
        <end position="108"/>
    </location>
</feature>
<accession>A0AAV5DLG0</accession>
<feature type="compositionally biased region" description="Polar residues" evidence="1">
    <location>
        <begin position="161"/>
        <end position="177"/>
    </location>
</feature>
<feature type="region of interest" description="Disordered" evidence="1">
    <location>
        <begin position="69"/>
        <end position="177"/>
    </location>
</feature>
<protein>
    <submittedName>
        <fullName evidence="2">Uncharacterized protein</fullName>
    </submittedName>
</protein>
<dbReference type="Proteomes" id="UP001054889">
    <property type="component" value="Unassembled WGS sequence"/>
</dbReference>